<dbReference type="EMBL" id="CP000583">
    <property type="protein sequence ID" value="ABO95291.1"/>
    <property type="molecule type" value="Genomic_DNA"/>
</dbReference>
<dbReference type="GeneID" id="5000853"/>
<feature type="region of interest" description="Disordered" evidence="3">
    <location>
        <begin position="246"/>
        <end position="265"/>
    </location>
</feature>
<organism evidence="5 6">
    <name type="scientific">Ostreococcus lucimarinus (strain CCE9901)</name>
    <dbReference type="NCBI Taxonomy" id="436017"/>
    <lineage>
        <taxon>Eukaryota</taxon>
        <taxon>Viridiplantae</taxon>
        <taxon>Chlorophyta</taxon>
        <taxon>Mamiellophyceae</taxon>
        <taxon>Mamiellales</taxon>
        <taxon>Bathycoccaceae</taxon>
        <taxon>Ostreococcus</taxon>
    </lineage>
</organism>
<dbReference type="Gramene" id="ABO95291">
    <property type="protein sequence ID" value="ABO95291"/>
    <property type="gene ID" value="OSTLU_30698"/>
</dbReference>
<keyword evidence="2" id="KW-0159">Chromosome partition</keyword>
<dbReference type="GO" id="GO:0005634">
    <property type="term" value="C:nucleus"/>
    <property type="evidence" value="ECO:0007669"/>
    <property type="project" value="InterPro"/>
</dbReference>
<keyword evidence="6" id="KW-1185">Reference proteome</keyword>
<reference evidence="5 6" key="1">
    <citation type="journal article" date="2007" name="Proc. Natl. Acad. Sci. U.S.A.">
        <title>The tiny eukaryote Ostreococcus provides genomic insights into the paradox of plankton speciation.</title>
        <authorList>
            <person name="Palenik B."/>
            <person name="Grimwood J."/>
            <person name="Aerts A."/>
            <person name="Rouze P."/>
            <person name="Salamov A."/>
            <person name="Putnam N."/>
            <person name="Dupont C."/>
            <person name="Jorgensen R."/>
            <person name="Derelle E."/>
            <person name="Rombauts S."/>
            <person name="Zhou K."/>
            <person name="Otillar R."/>
            <person name="Merchant S.S."/>
            <person name="Podell S."/>
            <person name="Gaasterland T."/>
            <person name="Napoli C."/>
            <person name="Gendler K."/>
            <person name="Manuell A."/>
            <person name="Tai V."/>
            <person name="Vallon O."/>
            <person name="Piganeau G."/>
            <person name="Jancek S."/>
            <person name="Heijde M."/>
            <person name="Jabbari K."/>
            <person name="Bowler C."/>
            <person name="Lohr M."/>
            <person name="Robbens S."/>
            <person name="Werner G."/>
            <person name="Dubchak I."/>
            <person name="Pazour G.J."/>
            <person name="Ren Q."/>
            <person name="Paulsen I."/>
            <person name="Delwiche C."/>
            <person name="Schmutz J."/>
            <person name="Rokhsar D."/>
            <person name="Van de Peer Y."/>
            <person name="Moreau H."/>
            <person name="Grigoriev I.V."/>
        </authorList>
    </citation>
    <scope>NUCLEOTIDE SEQUENCE [LARGE SCALE GENOMIC DNA]</scope>
    <source>
        <strain evidence="5 6">CCE9901</strain>
    </source>
</reference>
<evidence type="ECO:0000259" key="4">
    <source>
        <dbReference type="PROSITE" id="PS50003"/>
    </source>
</evidence>
<feature type="domain" description="PH" evidence="4">
    <location>
        <begin position="1"/>
        <end position="22"/>
    </location>
</feature>
<dbReference type="AlphaFoldDB" id="A4RUQ0"/>
<evidence type="ECO:0000256" key="3">
    <source>
        <dbReference type="SAM" id="MobiDB-lite"/>
    </source>
</evidence>
<gene>
    <name evidence="5" type="ORF">OSTLU_30698</name>
</gene>
<dbReference type="OrthoDB" id="10645909at2759"/>
<evidence type="ECO:0000256" key="2">
    <source>
        <dbReference type="ARBA" id="ARBA00022829"/>
    </source>
</evidence>
<dbReference type="RefSeq" id="XP_001416998.1">
    <property type="nucleotide sequence ID" value="XM_001416961.1"/>
</dbReference>
<protein>
    <recommendedName>
        <fullName evidence="4">PH domain-containing protein</fullName>
    </recommendedName>
</protein>
<dbReference type="GO" id="GO:0045132">
    <property type="term" value="P:meiotic chromosome segregation"/>
    <property type="evidence" value="ECO:0007669"/>
    <property type="project" value="InterPro"/>
</dbReference>
<accession>A4RUQ0</accession>
<feature type="region of interest" description="Disordered" evidence="3">
    <location>
        <begin position="102"/>
        <end position="139"/>
    </location>
</feature>
<dbReference type="PROSITE" id="PS50003">
    <property type="entry name" value="PH_DOMAIN"/>
    <property type="match status" value="1"/>
</dbReference>
<dbReference type="InterPro" id="IPR011515">
    <property type="entry name" value="Shugoshin_C"/>
</dbReference>
<evidence type="ECO:0000313" key="6">
    <source>
        <dbReference type="Proteomes" id="UP000001568"/>
    </source>
</evidence>
<comment type="similarity">
    <text evidence="1">Belongs to the shugoshin family.</text>
</comment>
<feature type="compositionally biased region" description="Basic residues" evidence="3">
    <location>
        <begin position="102"/>
        <end position="118"/>
    </location>
</feature>
<dbReference type="HOGENOM" id="CLU_1051262_0_0_1"/>
<evidence type="ECO:0000313" key="5">
    <source>
        <dbReference type="EMBL" id="ABO95291.1"/>
    </source>
</evidence>
<feature type="compositionally biased region" description="Basic and acidic residues" evidence="3">
    <location>
        <begin position="35"/>
        <end position="49"/>
    </location>
</feature>
<sequence>MVRTTVEEEKRRWIEELRAARDDVCRLRIELAHAKEKAKMSGGRREASKSIDVYADEESDEDASSSDSDARGESESLSLTEAAETLRELSLALCDAAIERRVIKKQTPKKRAKAKKPIGKSTAKTKEPKQTTPVGETARRALRARHAMKVLNYAEPSLKTKLRRPSGFDEIEERKVVGPLALSPPRPLAPPPSPENSPPPPRDASPAPASTIKTHASPPARSPLDVIADVPRIEPPSSPIRRRVARSIPRVDYLEPDLVRKMRRP</sequence>
<dbReference type="OMA" id="DVCRLRI"/>
<proteinExistence type="inferred from homology"/>
<dbReference type="GO" id="GO:0000775">
    <property type="term" value="C:chromosome, centromeric region"/>
    <property type="evidence" value="ECO:0007669"/>
    <property type="project" value="InterPro"/>
</dbReference>
<feature type="compositionally biased region" description="Acidic residues" evidence="3">
    <location>
        <begin position="54"/>
        <end position="64"/>
    </location>
</feature>
<dbReference type="KEGG" id="olu:OSTLU_30698"/>
<feature type="region of interest" description="Disordered" evidence="3">
    <location>
        <begin position="151"/>
        <end position="241"/>
    </location>
</feature>
<feature type="compositionally biased region" description="Pro residues" evidence="3">
    <location>
        <begin position="182"/>
        <end position="203"/>
    </location>
</feature>
<feature type="region of interest" description="Disordered" evidence="3">
    <location>
        <begin position="35"/>
        <end position="79"/>
    </location>
</feature>
<dbReference type="Pfam" id="PF07557">
    <property type="entry name" value="Shugoshin_C"/>
    <property type="match status" value="1"/>
</dbReference>
<name>A4RUQ0_OSTLU</name>
<dbReference type="InterPro" id="IPR001849">
    <property type="entry name" value="PH_domain"/>
</dbReference>
<dbReference type="Proteomes" id="UP000001568">
    <property type="component" value="Chromosome 3"/>
</dbReference>
<evidence type="ECO:0000256" key="1">
    <source>
        <dbReference type="ARBA" id="ARBA00010845"/>
    </source>
</evidence>